<organism evidence="1">
    <name type="scientific">marine metagenome</name>
    <dbReference type="NCBI Taxonomy" id="408172"/>
    <lineage>
        <taxon>unclassified sequences</taxon>
        <taxon>metagenomes</taxon>
        <taxon>ecological metagenomes</taxon>
    </lineage>
</organism>
<evidence type="ECO:0000313" key="1">
    <source>
        <dbReference type="EMBL" id="SVC42375.1"/>
    </source>
</evidence>
<sequence length="45" mass="5150">MSTRYKPDKMTAPNKRALMSILITIPLTIPIQLAQQTFLGNYLAW</sequence>
<dbReference type="AlphaFoldDB" id="A0A382M347"/>
<accession>A0A382M347</accession>
<name>A0A382M347_9ZZZZ</name>
<gene>
    <name evidence="1" type="ORF">METZ01_LOCUS295229</name>
</gene>
<proteinExistence type="predicted"/>
<protein>
    <submittedName>
        <fullName evidence="1">Uncharacterized protein</fullName>
    </submittedName>
</protein>
<reference evidence="1" key="1">
    <citation type="submission" date="2018-05" db="EMBL/GenBank/DDBJ databases">
        <authorList>
            <person name="Lanie J.A."/>
            <person name="Ng W.-L."/>
            <person name="Kazmierczak K.M."/>
            <person name="Andrzejewski T.M."/>
            <person name="Davidsen T.M."/>
            <person name="Wayne K.J."/>
            <person name="Tettelin H."/>
            <person name="Glass J.I."/>
            <person name="Rusch D."/>
            <person name="Podicherti R."/>
            <person name="Tsui H.-C.T."/>
            <person name="Winkler M.E."/>
        </authorList>
    </citation>
    <scope>NUCLEOTIDE SEQUENCE</scope>
</reference>
<dbReference type="EMBL" id="UINC01090433">
    <property type="protein sequence ID" value="SVC42375.1"/>
    <property type="molecule type" value="Genomic_DNA"/>
</dbReference>